<sequence>MAEVPWLDGDGDGARGIWFDVGESGTLRDLAVATGRTAFATGAVEATRRSLAAFTGLPEPSRIRLMLTTRLADALLCAREPDQAVAAAGGAVPRAAGAKWFTVSAELGMLRTRLAIWNGQRDVAAVRRRWVGELR</sequence>
<evidence type="ECO:0000313" key="2">
    <source>
        <dbReference type="Proteomes" id="UP001500979"/>
    </source>
</evidence>
<proteinExistence type="predicted"/>
<comment type="caution">
    <text evidence="1">The sequence shown here is derived from an EMBL/GenBank/DDBJ whole genome shotgun (WGS) entry which is preliminary data.</text>
</comment>
<name>A0ABN3VAM6_9PSEU</name>
<evidence type="ECO:0000313" key="1">
    <source>
        <dbReference type="EMBL" id="GAA2785731.1"/>
    </source>
</evidence>
<accession>A0ABN3VAM6</accession>
<protein>
    <submittedName>
        <fullName evidence="1">Uncharacterized protein</fullName>
    </submittedName>
</protein>
<gene>
    <name evidence="1" type="ORF">GCM10010470_19910</name>
</gene>
<reference evidence="1 2" key="1">
    <citation type="journal article" date="2019" name="Int. J. Syst. Evol. Microbiol.">
        <title>The Global Catalogue of Microorganisms (GCM) 10K type strain sequencing project: providing services to taxonomists for standard genome sequencing and annotation.</title>
        <authorList>
            <consortium name="The Broad Institute Genomics Platform"/>
            <consortium name="The Broad Institute Genome Sequencing Center for Infectious Disease"/>
            <person name="Wu L."/>
            <person name="Ma J."/>
        </authorList>
    </citation>
    <scope>NUCLEOTIDE SEQUENCE [LARGE SCALE GENOMIC DNA]</scope>
    <source>
        <strain evidence="1 2">JCM 9383</strain>
    </source>
</reference>
<dbReference type="Proteomes" id="UP001500979">
    <property type="component" value="Unassembled WGS sequence"/>
</dbReference>
<dbReference type="RefSeq" id="WP_344679245.1">
    <property type="nucleotide sequence ID" value="NZ_BAAAUX010000011.1"/>
</dbReference>
<organism evidence="1 2">
    <name type="scientific">Saccharopolyspora taberi</name>
    <dbReference type="NCBI Taxonomy" id="60895"/>
    <lineage>
        <taxon>Bacteria</taxon>
        <taxon>Bacillati</taxon>
        <taxon>Actinomycetota</taxon>
        <taxon>Actinomycetes</taxon>
        <taxon>Pseudonocardiales</taxon>
        <taxon>Pseudonocardiaceae</taxon>
        <taxon>Saccharopolyspora</taxon>
    </lineage>
</organism>
<dbReference type="EMBL" id="BAAAUX010000011">
    <property type="protein sequence ID" value="GAA2785731.1"/>
    <property type="molecule type" value="Genomic_DNA"/>
</dbReference>
<keyword evidence="2" id="KW-1185">Reference proteome</keyword>